<gene>
    <name evidence="1" type="ORF">FJQ98_20460</name>
</gene>
<dbReference type="Proteomes" id="UP000596049">
    <property type="component" value="Chromosome"/>
</dbReference>
<keyword evidence="2" id="KW-1185">Reference proteome</keyword>
<evidence type="ECO:0000313" key="2">
    <source>
        <dbReference type="Proteomes" id="UP000596049"/>
    </source>
</evidence>
<protein>
    <submittedName>
        <fullName evidence="1">Phage tail protein</fullName>
    </submittedName>
</protein>
<organism evidence="1 2">
    <name type="scientific">Lysinibacillus agricola</name>
    <dbReference type="NCBI Taxonomy" id="2590012"/>
    <lineage>
        <taxon>Bacteria</taxon>
        <taxon>Bacillati</taxon>
        <taxon>Bacillota</taxon>
        <taxon>Bacilli</taxon>
        <taxon>Bacillales</taxon>
        <taxon>Bacillaceae</taxon>
        <taxon>Lysinibacillus</taxon>
    </lineage>
</organism>
<evidence type="ECO:0000313" key="1">
    <source>
        <dbReference type="EMBL" id="QQP11546.1"/>
    </source>
</evidence>
<reference evidence="1 2" key="1">
    <citation type="submission" date="2020-01" db="EMBL/GenBank/DDBJ databases">
        <authorList>
            <person name="Liu G."/>
            <person name="Liu B."/>
        </authorList>
    </citation>
    <scope>NUCLEOTIDE SEQUENCE [LARGE SCALE GENOMIC DNA]</scope>
    <source>
        <strain evidence="1 2">FJAT-51161</strain>
    </source>
</reference>
<proteinExistence type="predicted"/>
<accession>A0ABX7APR2</accession>
<dbReference type="RefSeq" id="WP_053596120.1">
    <property type="nucleotide sequence ID" value="NZ_CP067341.1"/>
</dbReference>
<dbReference type="EMBL" id="CP067341">
    <property type="protein sequence ID" value="QQP11546.1"/>
    <property type="molecule type" value="Genomic_DNA"/>
</dbReference>
<sequence>MTKQVIEQFDAWNIKNASIQFMKGGKQEPGTKFGCVGTIASEPETTVLSKKCGRAIIAEKTVTIKLNVTVSVHVPVQVLRDYFGLSNEDLKPGIYSYGSNSLGKDFVFTADVVDEFEDLTKLIAFPKASNAGGFTINIDTSQEELAMLELAFSAVADANGQFYYEAITAELEDPEIAETWHTNFTRKLVEKTEPDTP</sequence>
<name>A0ABX7APR2_9BACI</name>